<proteinExistence type="predicted"/>
<sequence length="271" mass="29868">MAVTLECGEGIHTQAFSRRMAGKSRFRTREMNWLSEPGAPRNGPKNGRIVFRNSAPGCDSLTATGLADAPLTRGCFPWTRVTRGHVWNAPQTALYGRGRATRLVGRVDRENYHALRKGTETAAANALVARLPGLLSSPPWRHAYCSFLSRDDLLDPNQHEQCGESQDAEALKLVVHRQLWHHVHPIGGARGSTPDPCATTTGPTLRRHVISSSRMIADARELALLKQRGRPFPHPEIYFTLTPSEEIVPLAISLLLMCVAIVRALTLAPPR</sequence>
<evidence type="ECO:0000313" key="2">
    <source>
        <dbReference type="Proteomes" id="UP000245956"/>
    </source>
</evidence>
<dbReference type="Proteomes" id="UP000245956">
    <property type="component" value="Unassembled WGS sequence"/>
</dbReference>
<protein>
    <submittedName>
        <fullName evidence="1">Uncharacterized protein</fullName>
    </submittedName>
</protein>
<comment type="caution">
    <text evidence="1">The sequence shown here is derived from an EMBL/GenBank/DDBJ whole genome shotgun (WGS) entry which is preliminary data.</text>
</comment>
<organism evidence="1 2">
    <name type="scientific">Purpureocillium lilacinum</name>
    <name type="common">Paecilomyces lilacinus</name>
    <dbReference type="NCBI Taxonomy" id="33203"/>
    <lineage>
        <taxon>Eukaryota</taxon>
        <taxon>Fungi</taxon>
        <taxon>Dikarya</taxon>
        <taxon>Ascomycota</taxon>
        <taxon>Pezizomycotina</taxon>
        <taxon>Sordariomycetes</taxon>
        <taxon>Hypocreomycetidae</taxon>
        <taxon>Hypocreales</taxon>
        <taxon>Ophiocordycipitaceae</taxon>
        <taxon>Purpureocillium</taxon>
    </lineage>
</organism>
<dbReference type="AlphaFoldDB" id="A0A2U3EA07"/>
<dbReference type="EMBL" id="LCWV01000007">
    <property type="protein sequence ID" value="PWI71348.1"/>
    <property type="molecule type" value="Genomic_DNA"/>
</dbReference>
<reference evidence="1 2" key="1">
    <citation type="journal article" date="2016" name="Front. Microbiol.">
        <title>Genome and transcriptome sequences reveal the specific parasitism of the nematophagous Purpureocillium lilacinum 36-1.</title>
        <authorList>
            <person name="Xie J."/>
            <person name="Li S."/>
            <person name="Mo C."/>
            <person name="Xiao X."/>
            <person name="Peng D."/>
            <person name="Wang G."/>
            <person name="Xiao Y."/>
        </authorList>
    </citation>
    <scope>NUCLEOTIDE SEQUENCE [LARGE SCALE GENOMIC DNA]</scope>
    <source>
        <strain evidence="1 2">36-1</strain>
    </source>
</reference>
<evidence type="ECO:0000313" key="1">
    <source>
        <dbReference type="EMBL" id="PWI71348.1"/>
    </source>
</evidence>
<name>A0A2U3EA07_PURLI</name>
<accession>A0A2U3EA07</accession>
<gene>
    <name evidence="1" type="ORF">PCL_11442</name>
</gene>